<name>A0A3N6MY36_NATCH</name>
<gene>
    <name evidence="1" type="ORF">EA472_07920</name>
</gene>
<protein>
    <submittedName>
        <fullName evidence="1">Uncharacterized protein</fullName>
    </submittedName>
</protein>
<dbReference type="AlphaFoldDB" id="A0A3N6MY36"/>
<dbReference type="EMBL" id="REFZ01000004">
    <property type="protein sequence ID" value="RQH01362.1"/>
    <property type="molecule type" value="Genomic_DNA"/>
</dbReference>
<keyword evidence="2" id="KW-1185">Reference proteome</keyword>
<proteinExistence type="predicted"/>
<comment type="caution">
    <text evidence="1">The sequence shown here is derived from an EMBL/GenBank/DDBJ whole genome shotgun (WGS) entry which is preliminary data.</text>
</comment>
<dbReference type="Proteomes" id="UP000281431">
    <property type="component" value="Unassembled WGS sequence"/>
</dbReference>
<evidence type="ECO:0000313" key="2">
    <source>
        <dbReference type="Proteomes" id="UP000281431"/>
    </source>
</evidence>
<sequence>MTRLSTDGLVTTETLTTVTERGVSVVVRRIETPRGERLELDVEGDEATSRLDAIALECLTWQKEEAFLATVREGNGSVPSDGRAVKRDLEASSRSELTRITNEFSRVDVSRVIAGEREFLEVRAPKLGRAIALNAGALRSVGRLDQRAFTELLAEHLNG</sequence>
<evidence type="ECO:0000313" key="1">
    <source>
        <dbReference type="EMBL" id="RQH01362.1"/>
    </source>
</evidence>
<organism evidence="1 2">
    <name type="scientific">Natrarchaeobius chitinivorans</name>
    <dbReference type="NCBI Taxonomy" id="1679083"/>
    <lineage>
        <taxon>Archaea</taxon>
        <taxon>Methanobacteriati</taxon>
        <taxon>Methanobacteriota</taxon>
        <taxon>Stenosarchaea group</taxon>
        <taxon>Halobacteria</taxon>
        <taxon>Halobacteriales</taxon>
        <taxon>Natrialbaceae</taxon>
        <taxon>Natrarchaeobius</taxon>
    </lineage>
</organism>
<accession>A0A3N6MY36</accession>
<reference evidence="1 2" key="1">
    <citation type="submission" date="2018-10" db="EMBL/GenBank/DDBJ databases">
        <title>Natrarchaeobius chitinivorans gen. nov., sp. nov., and Natrarchaeobius haloalkaliphilus sp. nov., alkaliphilic, chitin-utilizing haloarchaea from hypersaline alkaline lakes.</title>
        <authorList>
            <person name="Sorokin D.Y."/>
            <person name="Elcheninov A.G."/>
            <person name="Kostrikina N.A."/>
            <person name="Bale N.J."/>
            <person name="Sinninghe Damste J.S."/>
            <person name="Khijniak T.V."/>
            <person name="Kublanov I.V."/>
            <person name="Toshchakov S.V."/>
        </authorList>
    </citation>
    <scope>NUCLEOTIDE SEQUENCE [LARGE SCALE GENOMIC DNA]</scope>
    <source>
        <strain evidence="1 2">AArcht7</strain>
    </source>
</reference>